<keyword evidence="2" id="KW-1185">Reference proteome</keyword>
<sequence>MRYTALYLARHNAIVARIKKAASAKFEDLSENQALGDQGLRPDLVLKKGPNIYVVDVTVPFDNRMEAFKAAAAVKTEKYEQLRVDLAA</sequence>
<evidence type="ECO:0000313" key="1">
    <source>
        <dbReference type="EMBL" id="KAF0730156.1"/>
    </source>
</evidence>
<proteinExistence type="predicted"/>
<reference evidence="1 2" key="1">
    <citation type="submission" date="2019-08" db="EMBL/GenBank/DDBJ databases">
        <title>Whole genome of Aphis craccivora.</title>
        <authorList>
            <person name="Voronova N.V."/>
            <person name="Shulinski R.S."/>
            <person name="Bandarenka Y.V."/>
            <person name="Zhorov D.G."/>
            <person name="Warner D."/>
        </authorList>
    </citation>
    <scope>NUCLEOTIDE SEQUENCE [LARGE SCALE GENOMIC DNA]</scope>
    <source>
        <strain evidence="1">180601</strain>
        <tissue evidence="1">Whole Body</tissue>
    </source>
</reference>
<dbReference type="OrthoDB" id="6629078at2759"/>
<organism evidence="1 2">
    <name type="scientific">Aphis craccivora</name>
    <name type="common">Cowpea aphid</name>
    <dbReference type="NCBI Taxonomy" id="307492"/>
    <lineage>
        <taxon>Eukaryota</taxon>
        <taxon>Metazoa</taxon>
        <taxon>Ecdysozoa</taxon>
        <taxon>Arthropoda</taxon>
        <taxon>Hexapoda</taxon>
        <taxon>Insecta</taxon>
        <taxon>Pterygota</taxon>
        <taxon>Neoptera</taxon>
        <taxon>Paraneoptera</taxon>
        <taxon>Hemiptera</taxon>
        <taxon>Sternorrhyncha</taxon>
        <taxon>Aphidomorpha</taxon>
        <taxon>Aphidoidea</taxon>
        <taxon>Aphididae</taxon>
        <taxon>Aphidini</taxon>
        <taxon>Aphis</taxon>
        <taxon>Aphis</taxon>
    </lineage>
</organism>
<dbReference type="AlphaFoldDB" id="A0A6G0WRQ1"/>
<protein>
    <submittedName>
        <fullName evidence="1">Retrovirus-related Pol polyprotein from type-2 retrotransposable element R2DM</fullName>
    </submittedName>
</protein>
<gene>
    <name evidence="1" type="ORF">FWK35_00024240</name>
</gene>
<dbReference type="EMBL" id="VUJU01008473">
    <property type="protein sequence ID" value="KAF0730156.1"/>
    <property type="molecule type" value="Genomic_DNA"/>
</dbReference>
<name>A0A6G0WRQ1_APHCR</name>
<evidence type="ECO:0000313" key="2">
    <source>
        <dbReference type="Proteomes" id="UP000478052"/>
    </source>
</evidence>
<comment type="caution">
    <text evidence="1">The sequence shown here is derived from an EMBL/GenBank/DDBJ whole genome shotgun (WGS) entry which is preliminary data.</text>
</comment>
<accession>A0A6G0WRQ1</accession>
<dbReference type="Proteomes" id="UP000478052">
    <property type="component" value="Unassembled WGS sequence"/>
</dbReference>